<evidence type="ECO:0000259" key="5">
    <source>
        <dbReference type="PROSITE" id="PS51891"/>
    </source>
</evidence>
<reference evidence="6 7" key="1">
    <citation type="submission" date="2019-12" db="EMBL/GenBank/DDBJ databases">
        <authorList>
            <person name="Floudas D."/>
            <person name="Bentzer J."/>
            <person name="Ahren D."/>
            <person name="Johansson T."/>
            <person name="Persson P."/>
            <person name="Tunlid A."/>
        </authorList>
    </citation>
    <scope>NUCLEOTIDE SEQUENCE [LARGE SCALE GENOMIC DNA]</scope>
    <source>
        <strain evidence="6 7">CBS 102.39</strain>
    </source>
</reference>
<gene>
    <name evidence="6" type="ORF">D9613_001280</name>
</gene>
<dbReference type="Pfam" id="PF04828">
    <property type="entry name" value="GFA"/>
    <property type="match status" value="1"/>
</dbReference>
<keyword evidence="3" id="KW-0862">Zinc</keyword>
<dbReference type="PANTHER" id="PTHR33337">
    <property type="entry name" value="GFA DOMAIN-CONTAINING PROTEIN"/>
    <property type="match status" value="1"/>
</dbReference>
<protein>
    <recommendedName>
        <fullName evidence="5">CENP-V/GFA domain-containing protein</fullName>
    </recommendedName>
</protein>
<evidence type="ECO:0000313" key="6">
    <source>
        <dbReference type="EMBL" id="KAF4623798.1"/>
    </source>
</evidence>
<dbReference type="SUPFAM" id="SSF51316">
    <property type="entry name" value="Mss4-like"/>
    <property type="match status" value="1"/>
</dbReference>
<keyword evidence="2" id="KW-0479">Metal-binding</keyword>
<dbReference type="AlphaFoldDB" id="A0A8H4R6H1"/>
<dbReference type="Proteomes" id="UP000521872">
    <property type="component" value="Unassembled WGS sequence"/>
</dbReference>
<dbReference type="InterPro" id="IPR011057">
    <property type="entry name" value="Mss4-like_sf"/>
</dbReference>
<evidence type="ECO:0000256" key="4">
    <source>
        <dbReference type="ARBA" id="ARBA00023239"/>
    </source>
</evidence>
<name>A0A8H4R6H1_9AGAR</name>
<dbReference type="Gene3D" id="3.90.1590.10">
    <property type="entry name" value="glutathione-dependent formaldehyde- activating enzyme (gfa)"/>
    <property type="match status" value="1"/>
</dbReference>
<dbReference type="GO" id="GO:0046872">
    <property type="term" value="F:metal ion binding"/>
    <property type="evidence" value="ECO:0007669"/>
    <property type="project" value="UniProtKB-KW"/>
</dbReference>
<evidence type="ECO:0000256" key="1">
    <source>
        <dbReference type="ARBA" id="ARBA00005495"/>
    </source>
</evidence>
<dbReference type="EMBL" id="JAACJL010000001">
    <property type="protein sequence ID" value="KAF4623798.1"/>
    <property type="molecule type" value="Genomic_DNA"/>
</dbReference>
<comment type="similarity">
    <text evidence="1">Belongs to the Gfa family.</text>
</comment>
<keyword evidence="4" id="KW-0456">Lyase</keyword>
<keyword evidence="7" id="KW-1185">Reference proteome</keyword>
<sequence length="146" mass="16719">MVKTYHGACYCGAVKWEFALDKPEDGRTSLCHCENCKRWFGSNYGMLIKVPWDRFKWSEGSAEPRTHVSDNKGHALTRQFCGECGGGVRDFSDDAEGKFTYVCYGGMDDEARKDLPPKAEFFVSKREPWCQDVKGDDVYRPNELHE</sequence>
<feature type="domain" description="CENP-V/GFA" evidence="5">
    <location>
        <begin position="5"/>
        <end position="130"/>
    </location>
</feature>
<evidence type="ECO:0000256" key="3">
    <source>
        <dbReference type="ARBA" id="ARBA00022833"/>
    </source>
</evidence>
<accession>A0A8H4R6H1</accession>
<dbReference type="GO" id="GO:0016846">
    <property type="term" value="F:carbon-sulfur lyase activity"/>
    <property type="evidence" value="ECO:0007669"/>
    <property type="project" value="InterPro"/>
</dbReference>
<organism evidence="6 7">
    <name type="scientific">Agrocybe pediades</name>
    <dbReference type="NCBI Taxonomy" id="84607"/>
    <lineage>
        <taxon>Eukaryota</taxon>
        <taxon>Fungi</taxon>
        <taxon>Dikarya</taxon>
        <taxon>Basidiomycota</taxon>
        <taxon>Agaricomycotina</taxon>
        <taxon>Agaricomycetes</taxon>
        <taxon>Agaricomycetidae</taxon>
        <taxon>Agaricales</taxon>
        <taxon>Agaricineae</taxon>
        <taxon>Strophariaceae</taxon>
        <taxon>Agrocybe</taxon>
    </lineage>
</organism>
<comment type="caution">
    <text evidence="6">The sequence shown here is derived from an EMBL/GenBank/DDBJ whole genome shotgun (WGS) entry which is preliminary data.</text>
</comment>
<evidence type="ECO:0000313" key="7">
    <source>
        <dbReference type="Proteomes" id="UP000521872"/>
    </source>
</evidence>
<dbReference type="PROSITE" id="PS51891">
    <property type="entry name" value="CENP_V_GFA"/>
    <property type="match status" value="1"/>
</dbReference>
<proteinExistence type="inferred from homology"/>
<dbReference type="PANTHER" id="PTHR33337:SF40">
    <property type="entry name" value="CENP-V_GFA DOMAIN-CONTAINING PROTEIN-RELATED"/>
    <property type="match status" value="1"/>
</dbReference>
<dbReference type="InterPro" id="IPR006913">
    <property type="entry name" value="CENP-V/GFA"/>
</dbReference>
<evidence type="ECO:0000256" key="2">
    <source>
        <dbReference type="ARBA" id="ARBA00022723"/>
    </source>
</evidence>